<dbReference type="SUPFAM" id="SSF81296">
    <property type="entry name" value="E set domains"/>
    <property type="match status" value="1"/>
</dbReference>
<dbReference type="FunFam" id="3.90.420.10:FF:000002">
    <property type="entry name" value="sulfite oxidase, mitochondrial"/>
    <property type="match status" value="1"/>
</dbReference>
<keyword evidence="12" id="KW-0408">Iron</keyword>
<dbReference type="FunCoup" id="A0A7M7JRB3">
    <property type="interactions" value="1098"/>
</dbReference>
<dbReference type="FunFam" id="3.10.120.10:FF:000007">
    <property type="entry name" value="Sulfite oxidase, mitochondrial"/>
    <property type="match status" value="1"/>
</dbReference>
<accession>A0A7M7JRB3</accession>
<evidence type="ECO:0000256" key="9">
    <source>
        <dbReference type="ARBA" id="ARBA00022617"/>
    </source>
</evidence>
<comment type="subcellular location">
    <subcellularLocation>
        <location evidence="3">Mitochondrion intermembrane space</location>
    </subcellularLocation>
</comment>
<reference evidence="16" key="1">
    <citation type="submission" date="2021-01" db="UniProtKB">
        <authorList>
            <consortium name="EnsemblMetazoa"/>
        </authorList>
    </citation>
    <scope>IDENTIFICATION</scope>
</reference>
<keyword evidence="9" id="KW-0349">Heme</keyword>
<evidence type="ECO:0000256" key="13">
    <source>
        <dbReference type="ARBA" id="ARBA00023128"/>
    </source>
</evidence>
<dbReference type="PANTHER" id="PTHR19372:SF7">
    <property type="entry name" value="SULFITE OXIDASE, MITOCHONDRIAL"/>
    <property type="match status" value="1"/>
</dbReference>
<evidence type="ECO:0000256" key="6">
    <source>
        <dbReference type="ARBA" id="ARBA00011738"/>
    </source>
</evidence>
<proteinExistence type="predicted"/>
<dbReference type="AlphaFoldDB" id="A0A7M7JRB3"/>
<dbReference type="Gene3D" id="3.10.120.10">
    <property type="entry name" value="Cytochrome b5-like heme/steroid binding domain"/>
    <property type="match status" value="1"/>
</dbReference>
<dbReference type="InterPro" id="IPR001199">
    <property type="entry name" value="Cyt_B5-like_heme/steroid-bd"/>
</dbReference>
<protein>
    <recommendedName>
        <fullName evidence="14">Sulfite oxidase</fullName>
        <ecNumber evidence="7">1.8.3.1</ecNumber>
    </recommendedName>
</protein>
<evidence type="ECO:0000256" key="1">
    <source>
        <dbReference type="ARBA" id="ARBA00001924"/>
    </source>
</evidence>
<dbReference type="InterPro" id="IPR014756">
    <property type="entry name" value="Ig_E-set"/>
</dbReference>
<evidence type="ECO:0000256" key="8">
    <source>
        <dbReference type="ARBA" id="ARBA00022505"/>
    </source>
</evidence>
<dbReference type="InterPro" id="IPR036400">
    <property type="entry name" value="Cyt_B5-like_heme/steroid_sf"/>
</dbReference>
<dbReference type="GO" id="GO:0030151">
    <property type="term" value="F:molybdenum ion binding"/>
    <property type="evidence" value="ECO:0007669"/>
    <property type="project" value="InterPro"/>
</dbReference>
<evidence type="ECO:0000259" key="15">
    <source>
        <dbReference type="PROSITE" id="PS50255"/>
    </source>
</evidence>
<evidence type="ECO:0000256" key="2">
    <source>
        <dbReference type="ARBA" id="ARBA00001970"/>
    </source>
</evidence>
<dbReference type="Gene3D" id="2.60.40.650">
    <property type="match status" value="1"/>
</dbReference>
<organism evidence="16 17">
    <name type="scientific">Varroa destructor</name>
    <name type="common">Honeybee mite</name>
    <dbReference type="NCBI Taxonomy" id="109461"/>
    <lineage>
        <taxon>Eukaryota</taxon>
        <taxon>Metazoa</taxon>
        <taxon>Ecdysozoa</taxon>
        <taxon>Arthropoda</taxon>
        <taxon>Chelicerata</taxon>
        <taxon>Arachnida</taxon>
        <taxon>Acari</taxon>
        <taxon>Parasitiformes</taxon>
        <taxon>Mesostigmata</taxon>
        <taxon>Gamasina</taxon>
        <taxon>Dermanyssoidea</taxon>
        <taxon>Varroidae</taxon>
        <taxon>Varroa</taxon>
    </lineage>
</organism>
<evidence type="ECO:0000313" key="17">
    <source>
        <dbReference type="Proteomes" id="UP000594260"/>
    </source>
</evidence>
<dbReference type="InterPro" id="IPR005066">
    <property type="entry name" value="MoCF_OxRdtse_dimer"/>
</dbReference>
<keyword evidence="17" id="KW-1185">Reference proteome</keyword>
<dbReference type="GO" id="GO:0006790">
    <property type="term" value="P:sulfur compound metabolic process"/>
    <property type="evidence" value="ECO:0007669"/>
    <property type="project" value="UniProtKB-UniPathway"/>
</dbReference>
<dbReference type="InterPro" id="IPR000572">
    <property type="entry name" value="OxRdtase_Mopterin-bd_dom"/>
</dbReference>
<dbReference type="Proteomes" id="UP000594260">
    <property type="component" value="Unplaced"/>
</dbReference>
<keyword evidence="10" id="KW-0479">Metal-binding</keyword>
<evidence type="ECO:0000256" key="7">
    <source>
        <dbReference type="ARBA" id="ARBA00012505"/>
    </source>
</evidence>
<evidence type="ECO:0000256" key="5">
    <source>
        <dbReference type="ARBA" id="ARBA00004971"/>
    </source>
</evidence>
<dbReference type="GO" id="GO:0005758">
    <property type="term" value="C:mitochondrial intermembrane space"/>
    <property type="evidence" value="ECO:0007669"/>
    <property type="project" value="UniProtKB-SubCell"/>
</dbReference>
<dbReference type="SUPFAM" id="SSF55856">
    <property type="entry name" value="Cytochrome b5-like heme/steroid binding domain"/>
    <property type="match status" value="1"/>
</dbReference>
<comment type="pathway">
    <text evidence="4">Sulfur metabolism.</text>
</comment>
<dbReference type="InParanoid" id="A0A7M7JRB3"/>
<dbReference type="CTD" id="32878"/>
<dbReference type="PROSITE" id="PS50255">
    <property type="entry name" value="CYTOCHROME_B5_2"/>
    <property type="match status" value="1"/>
</dbReference>
<dbReference type="EnsemblMetazoa" id="XM_022800283">
    <property type="protein sequence ID" value="XP_022656018"/>
    <property type="gene ID" value="LOC111248258"/>
</dbReference>
<name>A0A7M7JRB3_VARDE</name>
<dbReference type="GO" id="GO:0020037">
    <property type="term" value="F:heme binding"/>
    <property type="evidence" value="ECO:0007669"/>
    <property type="project" value="InterPro"/>
</dbReference>
<dbReference type="Pfam" id="PF00174">
    <property type="entry name" value="Oxidored_molyb"/>
    <property type="match status" value="1"/>
</dbReference>
<dbReference type="InterPro" id="IPR018506">
    <property type="entry name" value="Cyt_B5_heme-BS"/>
</dbReference>
<dbReference type="OMA" id="TWHVAEL"/>
<evidence type="ECO:0000256" key="4">
    <source>
        <dbReference type="ARBA" id="ARBA00004678"/>
    </source>
</evidence>
<feature type="domain" description="Cytochrome b5 heme-binding" evidence="15">
    <location>
        <begin position="101"/>
        <end position="179"/>
    </location>
</feature>
<dbReference type="PRINTS" id="PR00363">
    <property type="entry name" value="CYTOCHROMEB5"/>
</dbReference>
<comment type="subunit">
    <text evidence="6">Homodimer.</text>
</comment>
<dbReference type="FunFam" id="2.60.40.650:FF:000002">
    <property type="entry name" value="sulfite oxidase"/>
    <property type="match status" value="1"/>
</dbReference>
<dbReference type="Pfam" id="PF00173">
    <property type="entry name" value="Cyt-b5"/>
    <property type="match status" value="1"/>
</dbReference>
<dbReference type="GO" id="GO:0008482">
    <property type="term" value="F:sulfite oxidase activity"/>
    <property type="evidence" value="ECO:0007669"/>
    <property type="project" value="UniProtKB-EC"/>
</dbReference>
<dbReference type="PRINTS" id="PR00407">
    <property type="entry name" value="EUMOPTERIN"/>
</dbReference>
<evidence type="ECO:0000256" key="11">
    <source>
        <dbReference type="ARBA" id="ARBA00023002"/>
    </source>
</evidence>
<keyword evidence="11" id="KW-0560">Oxidoreductase</keyword>
<dbReference type="PANTHER" id="PTHR19372">
    <property type="entry name" value="SULFITE REDUCTASE"/>
    <property type="match status" value="1"/>
</dbReference>
<dbReference type="PROSITE" id="PS00191">
    <property type="entry name" value="CYTOCHROME_B5_1"/>
    <property type="match status" value="1"/>
</dbReference>
<evidence type="ECO:0000256" key="3">
    <source>
        <dbReference type="ARBA" id="ARBA00004569"/>
    </source>
</evidence>
<dbReference type="RefSeq" id="XP_022656018.1">
    <property type="nucleotide sequence ID" value="XM_022800283.1"/>
</dbReference>
<dbReference type="InterPro" id="IPR008335">
    <property type="entry name" value="Mopterin_OxRdtase_euk"/>
</dbReference>
<dbReference type="InterPro" id="IPR022407">
    <property type="entry name" value="OxRdtase_Mopterin_BS"/>
</dbReference>
<dbReference type="KEGG" id="vde:111248258"/>
<dbReference type="CDD" id="cd02111">
    <property type="entry name" value="eukary_SO_Moco"/>
    <property type="match status" value="1"/>
</dbReference>
<dbReference type="UniPathway" id="UPA00096"/>
<dbReference type="SUPFAM" id="SSF56524">
    <property type="entry name" value="Oxidoreductase molybdopterin-binding domain"/>
    <property type="match status" value="1"/>
</dbReference>
<dbReference type="OrthoDB" id="10051395at2759"/>
<evidence type="ECO:0000256" key="12">
    <source>
        <dbReference type="ARBA" id="ARBA00023004"/>
    </source>
</evidence>
<comment type="cofactor">
    <cofactor evidence="2">
        <name>heme b</name>
        <dbReference type="ChEBI" id="CHEBI:60344"/>
    </cofactor>
</comment>
<dbReference type="SMART" id="SM01117">
    <property type="entry name" value="Cyt-b5"/>
    <property type="match status" value="1"/>
</dbReference>
<dbReference type="GeneID" id="111248258"/>
<keyword evidence="13" id="KW-0496">Mitochondrion</keyword>
<dbReference type="EC" id="1.8.3.1" evidence="7"/>
<evidence type="ECO:0000313" key="16">
    <source>
        <dbReference type="EnsemblMetazoa" id="XP_022656018"/>
    </source>
</evidence>
<dbReference type="InterPro" id="IPR036374">
    <property type="entry name" value="OxRdtase_Mopterin-bd_sf"/>
</dbReference>
<evidence type="ECO:0000256" key="10">
    <source>
        <dbReference type="ARBA" id="ARBA00022723"/>
    </source>
</evidence>
<keyword evidence="8" id="KW-0500">Molybdenum</keyword>
<dbReference type="GO" id="GO:0043546">
    <property type="term" value="F:molybdopterin cofactor binding"/>
    <property type="evidence" value="ECO:0007669"/>
    <property type="project" value="InterPro"/>
</dbReference>
<comment type="pathway">
    <text evidence="5">Energy metabolism; sulfur metabolism.</text>
</comment>
<dbReference type="PROSITE" id="PS00559">
    <property type="entry name" value="MOLYBDOPTERIN_EUK"/>
    <property type="match status" value="1"/>
</dbReference>
<sequence>MSTAAIYWWGVMSQGARVARQRLPIGRCYGWSGPVCIRAHHYSGRRSHCEHTAENHGGKRLWALGLSGVVLGGTLYAHYRRRPLVAATYSKRVPGERVFGYKEYSVAEVAKHVTKEDRVWVTFRDGVYDITDFIDKHPGGENILLGAGGAVDPFWDIYGVHKKKEILDLLEEYRIGNLEETRSSLETINDPYDSDPPRHKALKPASLKPFNAEPPLQILADDFHTPNSLFYVRNHLPVPLIDPSEYKLEIEGIGIKGTKELTLDELKTKFPKVTITATLQCAGNRRSEQNKIKKVKGLDWGAAAIGNATWSGARLTDVLQYLGVDLHDPRINHVIFDGLDLDPTGKAYGASVTARRALNPDSDVILAYEMNGEVLSRDHGFPVRVVVPGVVGARNVKWLGRIALSEVESDSHWQQNDYKGFCPSVDWDTVDFKSAPAIEELPVISSICDPLDGTQAQVIDGKIHFRGYAWSGGGRKIVRVDVSADGGKTWQTADLVKQEKALPLYRTWSWTLWEANITVKPDQKFAELVCKAVDSSYNSQPDTVEPLWNLRGVLNNSWSRARVQLTHK</sequence>
<comment type="cofactor">
    <cofactor evidence="1">
        <name>Mo-molybdopterin</name>
        <dbReference type="ChEBI" id="CHEBI:71302"/>
    </cofactor>
</comment>
<dbReference type="Pfam" id="PF03404">
    <property type="entry name" value="Mo-co_dimer"/>
    <property type="match status" value="1"/>
</dbReference>
<dbReference type="Gene3D" id="3.90.420.10">
    <property type="entry name" value="Oxidoreductase, molybdopterin-binding domain"/>
    <property type="match status" value="1"/>
</dbReference>
<evidence type="ECO:0000256" key="14">
    <source>
        <dbReference type="ARBA" id="ARBA00070338"/>
    </source>
</evidence>